<accession>A0ABD3QD32</accession>
<reference evidence="7 8" key="1">
    <citation type="submission" date="2024-10" db="EMBL/GenBank/DDBJ databases">
        <title>Updated reference genomes for cyclostephanoid diatoms.</title>
        <authorList>
            <person name="Roberts W.R."/>
            <person name="Alverson A.J."/>
        </authorList>
    </citation>
    <scope>NUCLEOTIDE SEQUENCE [LARGE SCALE GENOMIC DNA]</scope>
    <source>
        <strain evidence="7 8">AJA010-31</strain>
    </source>
</reference>
<comment type="caution">
    <text evidence="7">The sequence shown here is derived from an EMBL/GenBank/DDBJ whole genome shotgun (WGS) entry which is preliminary data.</text>
</comment>
<dbReference type="Pfam" id="PF01625">
    <property type="entry name" value="PMSR"/>
    <property type="match status" value="1"/>
</dbReference>
<evidence type="ECO:0000256" key="4">
    <source>
        <dbReference type="ARBA" id="ARBA00030643"/>
    </source>
</evidence>
<evidence type="ECO:0000313" key="8">
    <source>
        <dbReference type="Proteomes" id="UP001530400"/>
    </source>
</evidence>
<dbReference type="InterPro" id="IPR002569">
    <property type="entry name" value="Met_Sox_Rdtase_MsrA_dom"/>
</dbReference>
<keyword evidence="8" id="KW-1185">Reference proteome</keyword>
<evidence type="ECO:0000256" key="2">
    <source>
        <dbReference type="ARBA" id="ARBA00012502"/>
    </source>
</evidence>
<evidence type="ECO:0000256" key="5">
    <source>
        <dbReference type="SAM" id="SignalP"/>
    </source>
</evidence>
<dbReference type="GO" id="GO:0008113">
    <property type="term" value="F:peptide-methionine (S)-S-oxide reductase activity"/>
    <property type="evidence" value="ECO:0007669"/>
    <property type="project" value="UniProtKB-EC"/>
</dbReference>
<evidence type="ECO:0000256" key="3">
    <source>
        <dbReference type="ARBA" id="ARBA00023002"/>
    </source>
</evidence>
<dbReference type="PANTHER" id="PTHR43774">
    <property type="entry name" value="PEPTIDE METHIONINE SULFOXIDE REDUCTASE"/>
    <property type="match status" value="1"/>
</dbReference>
<evidence type="ECO:0000313" key="7">
    <source>
        <dbReference type="EMBL" id="KAL3797801.1"/>
    </source>
</evidence>
<gene>
    <name evidence="7" type="ORF">ACHAWO_000418</name>
</gene>
<feature type="chain" id="PRO_5044784674" description="peptide-methionine (S)-S-oxide reductase" evidence="5">
    <location>
        <begin position="29"/>
        <end position="198"/>
    </location>
</feature>
<dbReference type="EMBL" id="JALLPJ020000240">
    <property type="protein sequence ID" value="KAL3797801.1"/>
    <property type="molecule type" value="Genomic_DNA"/>
</dbReference>
<feature type="domain" description="Peptide methionine sulphoxide reductase MsrA" evidence="6">
    <location>
        <begin position="73"/>
        <end position="196"/>
    </location>
</feature>
<name>A0ABD3QD32_9STRA</name>
<proteinExistence type="inferred from homology"/>
<keyword evidence="3" id="KW-0560">Oxidoreductase</keyword>
<dbReference type="AlphaFoldDB" id="A0ABD3QD32"/>
<sequence>MVIGRRTALTCLGITATLFAAARLKTSAFTPNSPNLGRSSHKTTMNKLSTLFSQRTTSECPEIPTTPRNPTNERDFRRLGGVVDVVVGYTGGKQKNPTYQNIMDATEAFLVEFDPSVISYEKILDEWAAQHAPFYPSKCQYKSAIWYCSEEQREVANNKIQALGNNGTRKVYVDLEPVVSFYKAEEYHQDFLDKQMRR</sequence>
<dbReference type="Proteomes" id="UP001530400">
    <property type="component" value="Unassembled WGS sequence"/>
</dbReference>
<dbReference type="Gene3D" id="3.30.1060.10">
    <property type="entry name" value="Peptide methionine sulphoxide reductase MsrA"/>
    <property type="match status" value="1"/>
</dbReference>
<organism evidence="7 8">
    <name type="scientific">Cyclotella atomus</name>
    <dbReference type="NCBI Taxonomy" id="382360"/>
    <lineage>
        <taxon>Eukaryota</taxon>
        <taxon>Sar</taxon>
        <taxon>Stramenopiles</taxon>
        <taxon>Ochrophyta</taxon>
        <taxon>Bacillariophyta</taxon>
        <taxon>Coscinodiscophyceae</taxon>
        <taxon>Thalassiosirophycidae</taxon>
        <taxon>Stephanodiscales</taxon>
        <taxon>Stephanodiscaceae</taxon>
        <taxon>Cyclotella</taxon>
    </lineage>
</organism>
<protein>
    <recommendedName>
        <fullName evidence="2">peptide-methionine (S)-S-oxide reductase</fullName>
        <ecNumber evidence="2">1.8.4.11</ecNumber>
    </recommendedName>
    <alternativeName>
        <fullName evidence="4">Peptide-methionine (S)-S-oxide reductase</fullName>
    </alternativeName>
</protein>
<dbReference type="PANTHER" id="PTHR43774:SF1">
    <property type="entry name" value="PEPTIDE METHIONINE SULFOXIDE REDUCTASE MSRA 2"/>
    <property type="match status" value="1"/>
</dbReference>
<feature type="signal peptide" evidence="5">
    <location>
        <begin position="1"/>
        <end position="28"/>
    </location>
</feature>
<evidence type="ECO:0000256" key="1">
    <source>
        <dbReference type="ARBA" id="ARBA00005591"/>
    </source>
</evidence>
<keyword evidence="5" id="KW-0732">Signal</keyword>
<evidence type="ECO:0000259" key="6">
    <source>
        <dbReference type="Pfam" id="PF01625"/>
    </source>
</evidence>
<comment type="similarity">
    <text evidence="1">Belongs to the MsrA Met sulfoxide reductase family.</text>
</comment>
<dbReference type="InterPro" id="IPR036509">
    <property type="entry name" value="Met_Sox_Rdtase_MsrA_sf"/>
</dbReference>
<dbReference type="SUPFAM" id="SSF55068">
    <property type="entry name" value="Peptide methionine sulfoxide reductase"/>
    <property type="match status" value="1"/>
</dbReference>
<dbReference type="EC" id="1.8.4.11" evidence="2"/>